<evidence type="ECO:0000259" key="7">
    <source>
        <dbReference type="Pfam" id="PF04542"/>
    </source>
</evidence>
<evidence type="ECO:0000256" key="3">
    <source>
        <dbReference type="ARBA" id="ARBA00023082"/>
    </source>
</evidence>
<feature type="domain" description="RNA polymerase sigma-70 region 2" evidence="7">
    <location>
        <begin position="35"/>
        <end position="102"/>
    </location>
</feature>
<dbReference type="InterPro" id="IPR013325">
    <property type="entry name" value="RNA_pol_sigma_r2"/>
</dbReference>
<keyword evidence="4" id="KW-0238">DNA-binding</keyword>
<keyword evidence="5" id="KW-0804">Transcription</keyword>
<dbReference type="NCBIfam" id="TIGR02937">
    <property type="entry name" value="sigma70-ECF"/>
    <property type="match status" value="1"/>
</dbReference>
<accession>A0A8J3C646</accession>
<dbReference type="Proteomes" id="UP000637578">
    <property type="component" value="Unassembled WGS sequence"/>
</dbReference>
<dbReference type="EMBL" id="BMMK01000002">
    <property type="protein sequence ID" value="GGM36946.1"/>
    <property type="molecule type" value="Genomic_DNA"/>
</dbReference>
<evidence type="ECO:0008006" key="11">
    <source>
        <dbReference type="Google" id="ProtNLM"/>
    </source>
</evidence>
<sequence>MDHELSTERVDHDAVGDGDLLDRVRRGDGDAYAELYRRHVAAVRQRARWVAADDTETDDLTSETFARTLRALAGGLGPRTGTRSYLMTVLRRVAAEWRERRRDVPVPDHALVHAGGTPEGPDTRRADRELVAEAFTTLPRRWQEVLWQLEVEGRPVSEVATRLGLSATALSTLAWRARGRLRENYLRAHLPATSGGCVPVVDRLGAYLLGRLGERHRDAVDEHLLRCVRCRDLLGELRKDSAPVQGLRGSATPAGASGVPAPRRGTARPPAARTAVADPLTAHPGPALAAAAGPRP</sequence>
<organism evidence="9 10">
    <name type="scientific">Longimycelium tulufanense</name>
    <dbReference type="NCBI Taxonomy" id="907463"/>
    <lineage>
        <taxon>Bacteria</taxon>
        <taxon>Bacillati</taxon>
        <taxon>Actinomycetota</taxon>
        <taxon>Actinomycetes</taxon>
        <taxon>Pseudonocardiales</taxon>
        <taxon>Pseudonocardiaceae</taxon>
        <taxon>Longimycelium</taxon>
    </lineage>
</organism>
<comment type="similarity">
    <text evidence="1">Belongs to the sigma-70 factor family. ECF subfamily.</text>
</comment>
<dbReference type="PANTHER" id="PTHR43133">
    <property type="entry name" value="RNA POLYMERASE ECF-TYPE SIGMA FACTO"/>
    <property type="match status" value="1"/>
</dbReference>
<evidence type="ECO:0000259" key="8">
    <source>
        <dbReference type="Pfam" id="PF13490"/>
    </source>
</evidence>
<proteinExistence type="inferred from homology"/>
<dbReference type="PANTHER" id="PTHR43133:SF8">
    <property type="entry name" value="RNA POLYMERASE SIGMA FACTOR HI_1459-RELATED"/>
    <property type="match status" value="1"/>
</dbReference>
<dbReference type="RefSeq" id="WP_189053467.1">
    <property type="nucleotide sequence ID" value="NZ_BMMK01000002.1"/>
</dbReference>
<dbReference type="AlphaFoldDB" id="A0A8J3C646"/>
<dbReference type="Gene3D" id="1.10.10.1320">
    <property type="entry name" value="Anti-sigma factor, zinc-finger domain"/>
    <property type="match status" value="1"/>
</dbReference>
<dbReference type="InterPro" id="IPR007627">
    <property type="entry name" value="RNA_pol_sigma70_r2"/>
</dbReference>
<feature type="compositionally biased region" description="Low complexity" evidence="6">
    <location>
        <begin position="258"/>
        <end position="296"/>
    </location>
</feature>
<dbReference type="GO" id="GO:0006352">
    <property type="term" value="P:DNA-templated transcription initiation"/>
    <property type="evidence" value="ECO:0007669"/>
    <property type="project" value="InterPro"/>
</dbReference>
<name>A0A8J3C646_9PSEU</name>
<evidence type="ECO:0000313" key="10">
    <source>
        <dbReference type="Proteomes" id="UP000637578"/>
    </source>
</evidence>
<dbReference type="SUPFAM" id="SSF88659">
    <property type="entry name" value="Sigma3 and sigma4 domains of RNA polymerase sigma factors"/>
    <property type="match status" value="1"/>
</dbReference>
<dbReference type="InterPro" id="IPR041916">
    <property type="entry name" value="Anti_sigma_zinc_sf"/>
</dbReference>
<feature type="domain" description="Putative zinc-finger" evidence="8">
    <location>
        <begin position="199"/>
        <end position="231"/>
    </location>
</feature>
<evidence type="ECO:0000256" key="2">
    <source>
        <dbReference type="ARBA" id="ARBA00023015"/>
    </source>
</evidence>
<dbReference type="SUPFAM" id="SSF88946">
    <property type="entry name" value="Sigma2 domain of RNA polymerase sigma factors"/>
    <property type="match status" value="1"/>
</dbReference>
<feature type="region of interest" description="Disordered" evidence="6">
    <location>
        <begin position="243"/>
        <end position="296"/>
    </location>
</feature>
<evidence type="ECO:0000256" key="1">
    <source>
        <dbReference type="ARBA" id="ARBA00010641"/>
    </source>
</evidence>
<dbReference type="InterPro" id="IPR013324">
    <property type="entry name" value="RNA_pol_sigma_r3/r4-like"/>
</dbReference>
<evidence type="ECO:0000256" key="6">
    <source>
        <dbReference type="SAM" id="MobiDB-lite"/>
    </source>
</evidence>
<protein>
    <recommendedName>
        <fullName evidence="11">RNA polymerase sigma-70 region 2 domain-containing protein</fullName>
    </recommendedName>
</protein>
<evidence type="ECO:0000313" key="9">
    <source>
        <dbReference type="EMBL" id="GGM36946.1"/>
    </source>
</evidence>
<reference evidence="9" key="2">
    <citation type="submission" date="2020-09" db="EMBL/GenBank/DDBJ databases">
        <authorList>
            <person name="Sun Q."/>
            <person name="Zhou Y."/>
        </authorList>
    </citation>
    <scope>NUCLEOTIDE SEQUENCE</scope>
    <source>
        <strain evidence="9">CGMCC 4.5737</strain>
    </source>
</reference>
<evidence type="ECO:0000256" key="5">
    <source>
        <dbReference type="ARBA" id="ARBA00023163"/>
    </source>
</evidence>
<dbReference type="Gene3D" id="1.10.1740.10">
    <property type="match status" value="1"/>
</dbReference>
<dbReference type="Pfam" id="PF04542">
    <property type="entry name" value="Sigma70_r2"/>
    <property type="match status" value="1"/>
</dbReference>
<dbReference type="GO" id="GO:0003677">
    <property type="term" value="F:DNA binding"/>
    <property type="evidence" value="ECO:0007669"/>
    <property type="project" value="UniProtKB-KW"/>
</dbReference>
<dbReference type="InterPro" id="IPR036388">
    <property type="entry name" value="WH-like_DNA-bd_sf"/>
</dbReference>
<keyword evidence="3" id="KW-0731">Sigma factor</keyword>
<dbReference type="GO" id="GO:0016987">
    <property type="term" value="F:sigma factor activity"/>
    <property type="evidence" value="ECO:0007669"/>
    <property type="project" value="UniProtKB-KW"/>
</dbReference>
<keyword evidence="2" id="KW-0805">Transcription regulation</keyword>
<dbReference type="InterPro" id="IPR027383">
    <property type="entry name" value="Znf_put"/>
</dbReference>
<gene>
    <name evidence="9" type="ORF">GCM10012275_05120</name>
</gene>
<evidence type="ECO:0000256" key="4">
    <source>
        <dbReference type="ARBA" id="ARBA00023125"/>
    </source>
</evidence>
<dbReference type="Pfam" id="PF13490">
    <property type="entry name" value="zf-HC2"/>
    <property type="match status" value="1"/>
</dbReference>
<dbReference type="InterPro" id="IPR014284">
    <property type="entry name" value="RNA_pol_sigma-70_dom"/>
</dbReference>
<dbReference type="InterPro" id="IPR039425">
    <property type="entry name" value="RNA_pol_sigma-70-like"/>
</dbReference>
<dbReference type="Gene3D" id="1.10.10.10">
    <property type="entry name" value="Winged helix-like DNA-binding domain superfamily/Winged helix DNA-binding domain"/>
    <property type="match status" value="1"/>
</dbReference>
<keyword evidence="10" id="KW-1185">Reference proteome</keyword>
<reference evidence="9" key="1">
    <citation type="journal article" date="2014" name="Int. J. Syst. Evol. Microbiol.">
        <title>Complete genome sequence of Corynebacterium casei LMG S-19264T (=DSM 44701T), isolated from a smear-ripened cheese.</title>
        <authorList>
            <consortium name="US DOE Joint Genome Institute (JGI-PGF)"/>
            <person name="Walter F."/>
            <person name="Albersmeier A."/>
            <person name="Kalinowski J."/>
            <person name="Ruckert C."/>
        </authorList>
    </citation>
    <scope>NUCLEOTIDE SEQUENCE</scope>
    <source>
        <strain evidence="9">CGMCC 4.5737</strain>
    </source>
</reference>
<comment type="caution">
    <text evidence="9">The sequence shown here is derived from an EMBL/GenBank/DDBJ whole genome shotgun (WGS) entry which is preliminary data.</text>
</comment>